<dbReference type="Proteomes" id="UP000247523">
    <property type="component" value="Unassembled WGS sequence"/>
</dbReference>
<dbReference type="EMBL" id="QICS01000002">
    <property type="protein sequence ID" value="PXV93753.1"/>
    <property type="molecule type" value="Genomic_DNA"/>
</dbReference>
<organism evidence="1 2">
    <name type="scientific">Lachnotalea glycerini</name>
    <dbReference type="NCBI Taxonomy" id="1763509"/>
    <lineage>
        <taxon>Bacteria</taxon>
        <taxon>Bacillati</taxon>
        <taxon>Bacillota</taxon>
        <taxon>Clostridia</taxon>
        <taxon>Lachnospirales</taxon>
        <taxon>Lachnospiraceae</taxon>
        <taxon>Lachnotalea</taxon>
    </lineage>
</organism>
<evidence type="ECO:0008006" key="3">
    <source>
        <dbReference type="Google" id="ProtNLM"/>
    </source>
</evidence>
<gene>
    <name evidence="1" type="ORF">C8E03_102528</name>
</gene>
<sequence>MYQPKLRKKRNGVPIMCNGEIDAHAEEFLKDYNPSVLKIPQPVNMEEFAEFYLDLTLDYTYLSHCGLILGRMVFQDTERVPIYLPEEKCADYLYAKRGTMLIDNTVLEDWKEHRLRSTIGHECGHWVFHSDFYAYAKSRNNQKKIVASGIVGCKKSDIEGGLEIIGKKRLVTDIDWLEHHAKYFSAAILMPKTPFINAVSDLTATPYFNESDLAEKLSGIFQVSPVSASIRLSQLGFTQYAGKNANTHDERQLNIFRQMPGTL</sequence>
<comment type="caution">
    <text evidence="1">The sequence shown here is derived from an EMBL/GenBank/DDBJ whole genome shotgun (WGS) entry which is preliminary data.</text>
</comment>
<dbReference type="RefSeq" id="WP_110290608.1">
    <property type="nucleotide sequence ID" value="NZ_QICS01000002.1"/>
</dbReference>
<dbReference type="AlphaFoldDB" id="A0A318EVI3"/>
<reference evidence="1 2" key="1">
    <citation type="submission" date="2018-05" db="EMBL/GenBank/DDBJ databases">
        <title>Genomic Encyclopedia of Type Strains, Phase IV (KMG-IV): sequencing the most valuable type-strain genomes for metagenomic binning, comparative biology and taxonomic classification.</title>
        <authorList>
            <person name="Goeker M."/>
        </authorList>
    </citation>
    <scope>NUCLEOTIDE SEQUENCE [LARGE SCALE GENOMIC DNA]</scope>
    <source>
        <strain evidence="1 2">DSM 28816</strain>
    </source>
</reference>
<name>A0A318EVI3_9FIRM</name>
<protein>
    <recommendedName>
        <fullName evidence="3">ImmA/IrrE family metallo-endopeptidase</fullName>
    </recommendedName>
</protein>
<accession>A0A318EVI3</accession>
<proteinExistence type="predicted"/>
<evidence type="ECO:0000313" key="2">
    <source>
        <dbReference type="Proteomes" id="UP000247523"/>
    </source>
</evidence>
<evidence type="ECO:0000313" key="1">
    <source>
        <dbReference type="EMBL" id="PXV93753.1"/>
    </source>
</evidence>